<proteinExistence type="inferred from homology"/>
<keyword evidence="3" id="KW-0012">Acyltransferase</keyword>
<evidence type="ECO:0000256" key="2">
    <source>
        <dbReference type="ARBA" id="ARBA00022679"/>
    </source>
</evidence>
<name>A0A6A6U183_9PEZI</name>
<dbReference type="InterPro" id="IPR016181">
    <property type="entry name" value="Acyl_CoA_acyltransferase"/>
</dbReference>
<dbReference type="InterPro" id="IPR039135">
    <property type="entry name" value="NAT9-like"/>
</dbReference>
<evidence type="ECO:0000256" key="1">
    <source>
        <dbReference type="ARBA" id="ARBA00009342"/>
    </source>
</evidence>
<sequence>MYLNAQTTISHSHVKLIPYLPQHVKTYHSWMQNEQLRQLTASDLLSYEEELSNCHSWRTDNTKLTFLSANVASRDKRAELLGDINLFLSTEEPDDDDVGGETVVGEINMMIASSSTRGQGHGTRVLAMFVWWVGAQREAVVKEYLGETDGNQKLEVLVAKIDGGNVTSIGLFGKLGFTKVREEVNYFGEVEMRVRLDKAVKIARSLLGGTEPVVEIYDE</sequence>
<dbReference type="AlphaFoldDB" id="A0A6A6U183"/>
<dbReference type="Pfam" id="PF13302">
    <property type="entry name" value="Acetyltransf_3"/>
    <property type="match status" value="1"/>
</dbReference>
<keyword evidence="2" id="KW-0808">Transferase</keyword>
<evidence type="ECO:0000259" key="4">
    <source>
        <dbReference type="PROSITE" id="PS51186"/>
    </source>
</evidence>
<organism evidence="5 6">
    <name type="scientific">Microthyrium microscopicum</name>
    <dbReference type="NCBI Taxonomy" id="703497"/>
    <lineage>
        <taxon>Eukaryota</taxon>
        <taxon>Fungi</taxon>
        <taxon>Dikarya</taxon>
        <taxon>Ascomycota</taxon>
        <taxon>Pezizomycotina</taxon>
        <taxon>Dothideomycetes</taxon>
        <taxon>Dothideomycetes incertae sedis</taxon>
        <taxon>Microthyriales</taxon>
        <taxon>Microthyriaceae</taxon>
        <taxon>Microthyrium</taxon>
    </lineage>
</organism>
<keyword evidence="6" id="KW-1185">Reference proteome</keyword>
<dbReference type="PANTHER" id="PTHR13256">
    <property type="entry name" value="N-ACETYLTRANSFERASE 9"/>
    <property type="match status" value="1"/>
</dbReference>
<dbReference type="SUPFAM" id="SSF55729">
    <property type="entry name" value="Acyl-CoA N-acyltransferases (Nat)"/>
    <property type="match status" value="1"/>
</dbReference>
<dbReference type="PANTHER" id="PTHR13256:SF16">
    <property type="entry name" value="ALPHA_BETA-TUBULIN-N-ACETYLTRANSFERASE 9"/>
    <property type="match status" value="1"/>
</dbReference>
<evidence type="ECO:0000313" key="6">
    <source>
        <dbReference type="Proteomes" id="UP000799302"/>
    </source>
</evidence>
<evidence type="ECO:0000313" key="5">
    <source>
        <dbReference type="EMBL" id="KAF2666039.1"/>
    </source>
</evidence>
<evidence type="ECO:0000256" key="3">
    <source>
        <dbReference type="ARBA" id="ARBA00023315"/>
    </source>
</evidence>
<reference evidence="5" key="1">
    <citation type="journal article" date="2020" name="Stud. Mycol.">
        <title>101 Dothideomycetes genomes: a test case for predicting lifestyles and emergence of pathogens.</title>
        <authorList>
            <person name="Haridas S."/>
            <person name="Albert R."/>
            <person name="Binder M."/>
            <person name="Bloem J."/>
            <person name="Labutti K."/>
            <person name="Salamov A."/>
            <person name="Andreopoulos B."/>
            <person name="Baker S."/>
            <person name="Barry K."/>
            <person name="Bills G."/>
            <person name="Bluhm B."/>
            <person name="Cannon C."/>
            <person name="Castanera R."/>
            <person name="Culley D."/>
            <person name="Daum C."/>
            <person name="Ezra D."/>
            <person name="Gonzalez J."/>
            <person name="Henrissat B."/>
            <person name="Kuo A."/>
            <person name="Liang C."/>
            <person name="Lipzen A."/>
            <person name="Lutzoni F."/>
            <person name="Magnuson J."/>
            <person name="Mondo S."/>
            <person name="Nolan M."/>
            <person name="Ohm R."/>
            <person name="Pangilinan J."/>
            <person name="Park H.-J."/>
            <person name="Ramirez L."/>
            <person name="Alfaro M."/>
            <person name="Sun H."/>
            <person name="Tritt A."/>
            <person name="Yoshinaga Y."/>
            <person name="Zwiers L.-H."/>
            <person name="Turgeon B."/>
            <person name="Goodwin S."/>
            <person name="Spatafora J."/>
            <person name="Crous P."/>
            <person name="Grigoriev I."/>
        </authorList>
    </citation>
    <scope>NUCLEOTIDE SEQUENCE</scope>
    <source>
        <strain evidence="5">CBS 115976</strain>
    </source>
</reference>
<dbReference type="Proteomes" id="UP000799302">
    <property type="component" value="Unassembled WGS sequence"/>
</dbReference>
<dbReference type="OrthoDB" id="5043642at2759"/>
<accession>A0A6A6U183</accession>
<dbReference type="GO" id="GO:0008080">
    <property type="term" value="F:N-acetyltransferase activity"/>
    <property type="evidence" value="ECO:0007669"/>
    <property type="project" value="InterPro"/>
</dbReference>
<gene>
    <name evidence="5" type="ORF">BT63DRAFT_442363</name>
</gene>
<feature type="domain" description="N-acetyltransferase" evidence="4">
    <location>
        <begin position="34"/>
        <end position="197"/>
    </location>
</feature>
<protein>
    <recommendedName>
        <fullName evidence="4">N-acetyltransferase domain-containing protein</fullName>
    </recommendedName>
</protein>
<dbReference type="PROSITE" id="PS51186">
    <property type="entry name" value="GNAT"/>
    <property type="match status" value="1"/>
</dbReference>
<dbReference type="InterPro" id="IPR000182">
    <property type="entry name" value="GNAT_dom"/>
</dbReference>
<dbReference type="Gene3D" id="3.40.630.30">
    <property type="match status" value="1"/>
</dbReference>
<dbReference type="EMBL" id="MU004239">
    <property type="protein sequence ID" value="KAF2666039.1"/>
    <property type="molecule type" value="Genomic_DNA"/>
</dbReference>
<comment type="similarity">
    <text evidence="1">Belongs to the acetyltransferase family. GNAT subfamily.</text>
</comment>